<evidence type="ECO:0000313" key="3">
    <source>
        <dbReference type="EMBL" id="KAE8728875.1"/>
    </source>
</evidence>
<keyword evidence="4" id="KW-1185">Reference proteome</keyword>
<protein>
    <submittedName>
        <fullName evidence="3">AT-rich interactive domain-containing protein 1-like isoform X1</fullName>
    </submittedName>
</protein>
<dbReference type="PANTHER" id="PTHR31659">
    <property type="entry name" value="PROTEIN: UPF0503-LIKE PROTEIN, PUTATIVE (DUF740)-RELATED"/>
    <property type="match status" value="1"/>
</dbReference>
<sequence length="647" mass="72017">MEDLMDVPLYNCGHSIKVATTRTNENLPNVSWEDIGGFENVKRELQEWSTLRKFEKLGMSPSKGVLFCVPPGCGKTLLAKAITNEFQANFISLKGERMIVEEHLILHRDDPEYGGAVHFIPLLMNPNLDPPLSLPLPPPASTSCARHPQECFTVFCPSCLYERLSLLDPSSSSRKPPIVAATSTTTAALKSIFKPSGGSGTRLGFSPELRRTKSFSAPKNDGLPGGFEPQRKSWSLFSQDYERNQRKAGHLGSSSSVVQGPVFETNEEEQTERETNHENDIEFAEERRLDLGVDTGSLIEEKVEEKELKPMKDHIDHDSQTKKKSTGSFWSAASVFNKKLQQWRQKQKLKKMKNGGGSVRLPMEKSLGRRSCDIDPRFSFDDPRYSVDEPRASWDGCLIGRTTFPRIPAMVSLMEDAPVHQVIRSDTQIPVEDPLVMDSINGESLPGGSAQTRDYYSDSRRKSLDRSRSIRQTAAAVVAEIDDMKSISTAKVSPAILDCKDSNSESFGMSFRDDASMIGSGERKGSSKKSRKWSKAWNIFGFIHRSVNKDREDEVDEYRRANGVERSYSYSESRSELKGGFNPKLARSNSCVSWRSSRDFGGARKNGVEPNGRLSFVSTPMSGGGSSRRCGSGKSKVNHAHAISRLY</sequence>
<reference evidence="3" key="1">
    <citation type="submission" date="2019-09" db="EMBL/GenBank/DDBJ databases">
        <title>Draft genome information of white flower Hibiscus syriacus.</title>
        <authorList>
            <person name="Kim Y.-M."/>
        </authorList>
    </citation>
    <scope>NUCLEOTIDE SEQUENCE [LARGE SCALE GENOMIC DNA]</scope>
    <source>
        <strain evidence="3">YM2019G1</strain>
    </source>
</reference>
<evidence type="ECO:0000313" key="4">
    <source>
        <dbReference type="Proteomes" id="UP000436088"/>
    </source>
</evidence>
<feature type="region of interest" description="Disordered" evidence="1">
    <location>
        <begin position="199"/>
        <end position="231"/>
    </location>
</feature>
<dbReference type="AlphaFoldDB" id="A0A6A3CHH1"/>
<name>A0A6A3CHH1_HIBSY</name>
<dbReference type="GO" id="GO:0005886">
    <property type="term" value="C:plasma membrane"/>
    <property type="evidence" value="ECO:0007669"/>
    <property type="project" value="TreeGrafter"/>
</dbReference>
<feature type="compositionally biased region" description="Basic and acidic residues" evidence="1">
    <location>
        <begin position="455"/>
        <end position="467"/>
    </location>
</feature>
<comment type="caution">
    <text evidence="3">The sequence shown here is derived from an EMBL/GenBank/DDBJ whole genome shotgun (WGS) entry which is preliminary data.</text>
</comment>
<dbReference type="Proteomes" id="UP000436088">
    <property type="component" value="Unassembled WGS sequence"/>
</dbReference>
<dbReference type="Gene3D" id="3.40.50.300">
    <property type="entry name" value="P-loop containing nucleotide triphosphate hydrolases"/>
    <property type="match status" value="1"/>
</dbReference>
<feature type="region of interest" description="Disordered" evidence="1">
    <location>
        <begin position="440"/>
        <end position="467"/>
    </location>
</feature>
<dbReference type="GO" id="GO:0005524">
    <property type="term" value="F:ATP binding"/>
    <property type="evidence" value="ECO:0007669"/>
    <property type="project" value="InterPro"/>
</dbReference>
<accession>A0A6A3CHH1</accession>
<proteinExistence type="predicted"/>
<dbReference type="Pfam" id="PF05340">
    <property type="entry name" value="DUF740"/>
    <property type="match status" value="1"/>
</dbReference>
<dbReference type="InterPro" id="IPR027417">
    <property type="entry name" value="P-loop_NTPase"/>
</dbReference>
<organism evidence="3 4">
    <name type="scientific">Hibiscus syriacus</name>
    <name type="common">Rose of Sharon</name>
    <dbReference type="NCBI Taxonomy" id="106335"/>
    <lineage>
        <taxon>Eukaryota</taxon>
        <taxon>Viridiplantae</taxon>
        <taxon>Streptophyta</taxon>
        <taxon>Embryophyta</taxon>
        <taxon>Tracheophyta</taxon>
        <taxon>Spermatophyta</taxon>
        <taxon>Magnoliopsida</taxon>
        <taxon>eudicotyledons</taxon>
        <taxon>Gunneridae</taxon>
        <taxon>Pentapetalae</taxon>
        <taxon>rosids</taxon>
        <taxon>malvids</taxon>
        <taxon>Malvales</taxon>
        <taxon>Malvaceae</taxon>
        <taxon>Malvoideae</taxon>
        <taxon>Hibiscus</taxon>
    </lineage>
</organism>
<feature type="region of interest" description="Disordered" evidence="1">
    <location>
        <begin position="602"/>
        <end position="637"/>
    </location>
</feature>
<dbReference type="InterPro" id="IPR008004">
    <property type="entry name" value="OCTOPUS-like"/>
</dbReference>
<feature type="compositionally biased region" description="Basic and acidic residues" evidence="1">
    <location>
        <begin position="272"/>
        <end position="282"/>
    </location>
</feature>
<dbReference type="EMBL" id="VEPZ02000246">
    <property type="protein sequence ID" value="KAE8728875.1"/>
    <property type="molecule type" value="Genomic_DNA"/>
</dbReference>
<dbReference type="SUPFAM" id="SSF52540">
    <property type="entry name" value="P-loop containing nucleoside triphosphate hydrolases"/>
    <property type="match status" value="1"/>
</dbReference>
<dbReference type="Pfam" id="PF00004">
    <property type="entry name" value="AAA"/>
    <property type="match status" value="1"/>
</dbReference>
<evidence type="ECO:0000256" key="1">
    <source>
        <dbReference type="SAM" id="MobiDB-lite"/>
    </source>
</evidence>
<dbReference type="PANTHER" id="PTHR31659:SF9">
    <property type="entry name" value="PROTEIN: UPF0503-LIKE PROTEIN, PUTATIVE (DUF740)-RELATED"/>
    <property type="match status" value="1"/>
</dbReference>
<gene>
    <name evidence="3" type="ORF">F3Y22_tig00004046pilonHSYRG00066</name>
</gene>
<feature type="region of interest" description="Disordered" evidence="1">
    <location>
        <begin position="245"/>
        <end position="282"/>
    </location>
</feature>
<dbReference type="InterPro" id="IPR003959">
    <property type="entry name" value="ATPase_AAA_core"/>
</dbReference>
<evidence type="ECO:0000259" key="2">
    <source>
        <dbReference type="Pfam" id="PF00004"/>
    </source>
</evidence>
<feature type="domain" description="ATPase AAA-type core" evidence="2">
    <location>
        <begin position="65"/>
        <end position="99"/>
    </location>
</feature>
<dbReference type="GO" id="GO:0016887">
    <property type="term" value="F:ATP hydrolysis activity"/>
    <property type="evidence" value="ECO:0007669"/>
    <property type="project" value="InterPro"/>
</dbReference>